<dbReference type="Gene3D" id="2.20.70.10">
    <property type="match status" value="3"/>
</dbReference>
<keyword evidence="12" id="KW-1185">Reference proteome</keyword>
<dbReference type="Gene3D" id="3.30.2160.10">
    <property type="entry name" value="Hect, E3 ligase catalytic domain"/>
    <property type="match status" value="1"/>
</dbReference>
<dbReference type="InterPro" id="IPR001202">
    <property type="entry name" value="WW_dom"/>
</dbReference>
<dbReference type="InterPro" id="IPR036020">
    <property type="entry name" value="WW_dom_sf"/>
</dbReference>
<dbReference type="STRING" id="181874.A0A409Y746"/>
<dbReference type="InterPro" id="IPR050409">
    <property type="entry name" value="E3_ubiq-protein_ligase"/>
</dbReference>
<dbReference type="PROSITE" id="PS01159">
    <property type="entry name" value="WW_DOMAIN_1"/>
    <property type="match status" value="3"/>
</dbReference>
<dbReference type="SUPFAM" id="SSF56204">
    <property type="entry name" value="Hect, E3 ligase catalytic domain"/>
    <property type="match status" value="1"/>
</dbReference>
<dbReference type="SMART" id="SM00456">
    <property type="entry name" value="WW"/>
    <property type="match status" value="4"/>
</dbReference>
<dbReference type="GO" id="GO:0016567">
    <property type="term" value="P:protein ubiquitination"/>
    <property type="evidence" value="ECO:0007669"/>
    <property type="project" value="UniProtKB-UniPathway"/>
</dbReference>
<dbReference type="Pfam" id="PF00397">
    <property type="entry name" value="WW"/>
    <property type="match status" value="3"/>
</dbReference>
<keyword evidence="4" id="KW-0808">Transferase</keyword>
<reference evidence="11 12" key="1">
    <citation type="journal article" date="2018" name="Evol. Lett.">
        <title>Horizontal gene cluster transfer increased hallucinogenic mushroom diversity.</title>
        <authorList>
            <person name="Reynolds H.T."/>
            <person name="Vijayakumar V."/>
            <person name="Gluck-Thaler E."/>
            <person name="Korotkin H.B."/>
            <person name="Matheny P.B."/>
            <person name="Slot J.C."/>
        </authorList>
    </citation>
    <scope>NUCLEOTIDE SEQUENCE [LARGE SCALE GENOMIC DNA]</scope>
    <source>
        <strain evidence="11 12">2629</strain>
    </source>
</reference>
<evidence type="ECO:0000256" key="6">
    <source>
        <dbReference type="ARBA" id="ARBA00022786"/>
    </source>
</evidence>
<dbReference type="SMART" id="SM00119">
    <property type="entry name" value="HECTc"/>
    <property type="match status" value="1"/>
</dbReference>
<comment type="caution">
    <text evidence="7">Lacks conserved residue(s) required for the propagation of feature annotation.</text>
</comment>
<evidence type="ECO:0000256" key="1">
    <source>
        <dbReference type="ARBA" id="ARBA00000885"/>
    </source>
</evidence>
<dbReference type="PROSITE" id="PS50237">
    <property type="entry name" value="HECT"/>
    <property type="match status" value="1"/>
</dbReference>
<comment type="pathway">
    <text evidence="2">Protein modification; protein ubiquitination.</text>
</comment>
<comment type="caution">
    <text evidence="11">The sequence shown here is derived from an EMBL/GenBank/DDBJ whole genome shotgun (WGS) entry which is preliminary data.</text>
</comment>
<proteinExistence type="predicted"/>
<dbReference type="Pfam" id="PF00632">
    <property type="entry name" value="HECT"/>
    <property type="match status" value="1"/>
</dbReference>
<evidence type="ECO:0000256" key="5">
    <source>
        <dbReference type="ARBA" id="ARBA00022737"/>
    </source>
</evidence>
<protein>
    <recommendedName>
        <fullName evidence="3">HECT-type E3 ubiquitin transferase</fullName>
        <ecNumber evidence="3">2.3.2.26</ecNumber>
    </recommendedName>
</protein>
<dbReference type="EMBL" id="NHTK01001376">
    <property type="protein sequence ID" value="PPQ98771.1"/>
    <property type="molecule type" value="Genomic_DNA"/>
</dbReference>
<feature type="domain" description="WW" evidence="9">
    <location>
        <begin position="124"/>
        <end position="157"/>
    </location>
</feature>
<dbReference type="PANTHER" id="PTHR11254:SF440">
    <property type="entry name" value="E3 UBIQUITIN-PROTEIN LIGASE NEDD-4"/>
    <property type="match status" value="1"/>
</dbReference>
<comment type="catalytic activity">
    <reaction evidence="1">
        <text>S-ubiquitinyl-[E2 ubiquitin-conjugating enzyme]-L-cysteine + [acceptor protein]-L-lysine = [E2 ubiquitin-conjugating enzyme]-L-cysteine + N(6)-ubiquitinyl-[acceptor protein]-L-lysine.</text>
        <dbReference type="EC" id="2.3.2.26"/>
    </reaction>
</comment>
<feature type="domain" description="HECT" evidence="10">
    <location>
        <begin position="249"/>
        <end position="614"/>
    </location>
</feature>
<dbReference type="AlphaFoldDB" id="A0A409Y746"/>
<evidence type="ECO:0000259" key="10">
    <source>
        <dbReference type="PROSITE" id="PS50237"/>
    </source>
</evidence>
<feature type="domain" description="WW" evidence="9">
    <location>
        <begin position="76"/>
        <end position="110"/>
    </location>
</feature>
<keyword evidence="6 7" id="KW-0833">Ubl conjugation pathway</keyword>
<dbReference type="PROSITE" id="PS50020">
    <property type="entry name" value="WW_DOMAIN_2"/>
    <property type="match status" value="4"/>
</dbReference>
<evidence type="ECO:0000256" key="7">
    <source>
        <dbReference type="PROSITE-ProRule" id="PRU00104"/>
    </source>
</evidence>
<feature type="domain" description="WW" evidence="9">
    <location>
        <begin position="163"/>
        <end position="197"/>
    </location>
</feature>
<feature type="domain" description="WW" evidence="9">
    <location>
        <begin position="20"/>
        <end position="53"/>
    </location>
</feature>
<gene>
    <name evidence="11" type="ORF">CVT24_003329</name>
</gene>
<dbReference type="InterPro" id="IPR000569">
    <property type="entry name" value="HECT_dom"/>
</dbReference>
<accession>A0A409Y746</accession>
<evidence type="ECO:0000259" key="9">
    <source>
        <dbReference type="PROSITE" id="PS50020"/>
    </source>
</evidence>
<dbReference type="PANTHER" id="PTHR11254">
    <property type="entry name" value="HECT DOMAIN UBIQUITIN-PROTEIN LIGASE"/>
    <property type="match status" value="1"/>
</dbReference>
<dbReference type="GO" id="GO:0005737">
    <property type="term" value="C:cytoplasm"/>
    <property type="evidence" value="ECO:0007669"/>
    <property type="project" value="TreeGrafter"/>
</dbReference>
<dbReference type="UniPathway" id="UPA00143"/>
<dbReference type="EC" id="2.3.2.26" evidence="3"/>
<dbReference type="Gene3D" id="3.30.2410.10">
    <property type="entry name" value="Hect, E3 ligase catalytic domain"/>
    <property type="match status" value="1"/>
</dbReference>
<organism evidence="11 12">
    <name type="scientific">Panaeolus cyanescens</name>
    <dbReference type="NCBI Taxonomy" id="181874"/>
    <lineage>
        <taxon>Eukaryota</taxon>
        <taxon>Fungi</taxon>
        <taxon>Dikarya</taxon>
        <taxon>Basidiomycota</taxon>
        <taxon>Agaricomycotina</taxon>
        <taxon>Agaricomycetes</taxon>
        <taxon>Agaricomycetidae</taxon>
        <taxon>Agaricales</taxon>
        <taxon>Agaricineae</taxon>
        <taxon>Galeropsidaceae</taxon>
        <taxon>Panaeolus</taxon>
    </lineage>
</organism>
<dbReference type="CDD" id="cd00201">
    <property type="entry name" value="WW"/>
    <property type="match status" value="4"/>
</dbReference>
<dbReference type="InterPro" id="IPR035983">
    <property type="entry name" value="Hect_E3_ubiquitin_ligase"/>
</dbReference>
<sequence>MSRNRSPVPLQGTLSKEDSRLLPVGWECRVLPQGKKYYVNKRTHTITSIRPVGPDQRPSTLPDKVNQEPLPDGRNDPLPEGWECRIEQKSGRKYYLDHKTRTTTWLHPADDATLPFARYSDSDNPLPYGWESAVDSKGREYYIDHNTRTTTWERPNTNVVTGRPLPKGWEMRYSESRKRTYFVDHNTRTTTWADPRLAMPETDTVALFRRKAHYLRSMFRHEVKPGVFPISIRRTHILEDSYRAIRSATTAELKRTLCVSFDSQASSGGDTLRSAFFIDHGSLLLTTLREWFDLLIEQILRPETGYFKTEQTPAGKDVIKINPASSSNPNYLEYMKFFGRIHSLAIFHGFLIDPRAIVLVYPIISMHIFDVSSSGLIDRAIASSVAKIVSRAGKPLLESTKALIDRRSGKPFSVELNAEVQRHVFMHYADKEEFAEEYTARQIAGNSSPQIRAFMEGFWEFLRGKDTFVAYNQAEVEKFVAGVAFLNLDDLIKASTEDEAAENDADIHLEWFAEIVGSWSLERKRELFYYFTGLRRVPESDQFRILRASDGEIRRLTILGNHERDVPDRVEDTPEHILFLPAFESKSKLEDGLLAAIKDPIWQDAMLIADFEFITAPRSSHR</sequence>
<evidence type="ECO:0000256" key="4">
    <source>
        <dbReference type="ARBA" id="ARBA00022679"/>
    </source>
</evidence>
<evidence type="ECO:0000256" key="8">
    <source>
        <dbReference type="SAM" id="MobiDB-lite"/>
    </source>
</evidence>
<feature type="compositionally biased region" description="Basic and acidic residues" evidence="8">
    <location>
        <begin position="71"/>
        <end position="81"/>
    </location>
</feature>
<dbReference type="GO" id="GO:0006511">
    <property type="term" value="P:ubiquitin-dependent protein catabolic process"/>
    <property type="evidence" value="ECO:0007669"/>
    <property type="project" value="TreeGrafter"/>
</dbReference>
<evidence type="ECO:0000256" key="3">
    <source>
        <dbReference type="ARBA" id="ARBA00012485"/>
    </source>
</evidence>
<dbReference type="InParanoid" id="A0A409Y746"/>
<dbReference type="Gene3D" id="3.90.1750.10">
    <property type="entry name" value="Hect, E3 ligase catalytic domains"/>
    <property type="match status" value="1"/>
</dbReference>
<evidence type="ECO:0000256" key="2">
    <source>
        <dbReference type="ARBA" id="ARBA00004906"/>
    </source>
</evidence>
<dbReference type="Proteomes" id="UP000284842">
    <property type="component" value="Unassembled WGS sequence"/>
</dbReference>
<dbReference type="SUPFAM" id="SSF51045">
    <property type="entry name" value="WW domain"/>
    <property type="match status" value="4"/>
</dbReference>
<evidence type="ECO:0000313" key="11">
    <source>
        <dbReference type="EMBL" id="PPQ98771.1"/>
    </source>
</evidence>
<dbReference type="OrthoDB" id="3045089at2759"/>
<feature type="region of interest" description="Disordered" evidence="8">
    <location>
        <begin position="48"/>
        <end position="81"/>
    </location>
</feature>
<evidence type="ECO:0000313" key="12">
    <source>
        <dbReference type="Proteomes" id="UP000284842"/>
    </source>
</evidence>
<name>A0A409Y746_9AGAR</name>
<keyword evidence="5" id="KW-0677">Repeat</keyword>
<dbReference type="GO" id="GO:0061630">
    <property type="term" value="F:ubiquitin protein ligase activity"/>
    <property type="evidence" value="ECO:0007669"/>
    <property type="project" value="UniProtKB-EC"/>
</dbReference>